<dbReference type="OrthoDB" id="3045089at2759"/>
<keyword evidence="4" id="KW-1185">Reference proteome</keyword>
<evidence type="ECO:0000256" key="1">
    <source>
        <dbReference type="SAM" id="MobiDB-lite"/>
    </source>
</evidence>
<organism evidence="3 4">
    <name type="scientific">Hyaloscypha variabilis (strain UAMH 11265 / GT02V1 / F)</name>
    <name type="common">Meliniomyces variabilis</name>
    <dbReference type="NCBI Taxonomy" id="1149755"/>
    <lineage>
        <taxon>Eukaryota</taxon>
        <taxon>Fungi</taxon>
        <taxon>Dikarya</taxon>
        <taxon>Ascomycota</taxon>
        <taxon>Pezizomycotina</taxon>
        <taxon>Leotiomycetes</taxon>
        <taxon>Helotiales</taxon>
        <taxon>Hyaloscyphaceae</taxon>
        <taxon>Hyaloscypha</taxon>
        <taxon>Hyaloscypha variabilis</taxon>
    </lineage>
</organism>
<dbReference type="Proteomes" id="UP000235786">
    <property type="component" value="Unassembled WGS sequence"/>
</dbReference>
<evidence type="ECO:0000259" key="2">
    <source>
        <dbReference type="Pfam" id="PF22893"/>
    </source>
</evidence>
<name>A0A2J6RHC6_HYAVF</name>
<feature type="domain" description="Ubiquitin-like" evidence="2">
    <location>
        <begin position="330"/>
        <end position="411"/>
    </location>
</feature>
<accession>A0A2J6RHC6</accession>
<dbReference type="Pfam" id="PF22893">
    <property type="entry name" value="ULD_2"/>
    <property type="match status" value="1"/>
</dbReference>
<dbReference type="AlphaFoldDB" id="A0A2J6RHC6"/>
<dbReference type="PANTHER" id="PTHR38886">
    <property type="entry name" value="SESA DOMAIN-CONTAINING PROTEIN"/>
    <property type="match status" value="1"/>
</dbReference>
<reference evidence="3 4" key="1">
    <citation type="submission" date="2016-04" db="EMBL/GenBank/DDBJ databases">
        <title>A degradative enzymes factory behind the ericoid mycorrhizal symbiosis.</title>
        <authorList>
            <consortium name="DOE Joint Genome Institute"/>
            <person name="Martino E."/>
            <person name="Morin E."/>
            <person name="Grelet G."/>
            <person name="Kuo A."/>
            <person name="Kohler A."/>
            <person name="Daghino S."/>
            <person name="Barry K."/>
            <person name="Choi C."/>
            <person name="Cichocki N."/>
            <person name="Clum A."/>
            <person name="Copeland A."/>
            <person name="Hainaut M."/>
            <person name="Haridas S."/>
            <person name="Labutti K."/>
            <person name="Lindquist E."/>
            <person name="Lipzen A."/>
            <person name="Khouja H.-R."/>
            <person name="Murat C."/>
            <person name="Ohm R."/>
            <person name="Olson A."/>
            <person name="Spatafora J."/>
            <person name="Veneault-Fourrey C."/>
            <person name="Henrissat B."/>
            <person name="Grigoriev I."/>
            <person name="Martin F."/>
            <person name="Perotto S."/>
        </authorList>
    </citation>
    <scope>NUCLEOTIDE SEQUENCE [LARGE SCALE GENOMIC DNA]</scope>
    <source>
        <strain evidence="3 4">F</strain>
    </source>
</reference>
<proteinExistence type="predicted"/>
<sequence length="774" mass="88471">MSFGWSAGDITQAIVVVIKLVRALDDANGAASDYREAVAFLNSLKRTLEPLQTLSAFKLRPAYSDEIALVVKEIKDPIEKFVALTAKFEPSLGTGTHDGPRYQQMAKKLQWRFVTSKRVDELRMSIESHVGILNNLLQRLTLELVHSAQSGFGPELRRTFAEVIDPRLVTLLQEQLQPLNSQLLKDGQASTQQYSEILSKLDSLALRGSQYEITAGNRDWETHQAAAVETIKEHITSAIESLRNGTPTLELHKNHTLRLQLDKRGNANLLNQPLEMLHAASRNQLLDHGPLEELYYLILVYLGYFLRDLLALYHKVRPVPTLTPRLLARYHISFHDALGRLPRILDYECFVNFKVFKAFLEESFSNTVGSSWVEKGMYTLTEAKTKKRLTPDTWATMIYPGSHVVMFMLVEQWFFLHTSCPTPHCLGTLETNREMPWIICSVCKTEFINRRVVNQRKTIKQTDTTKAVVKDPENTRTTEAPKTQKRPLYAYSVPQFRPETRYHLPKGGLLSGIDKFKHVERVYFSTSLIDDKFGTKSSLPSRPSPSVKLDKKRKRRTARRFPSKSASRRVPPVSRPTTHQNHAKEAPNMDDEPDSLAKSAAQRFLDHIERGPTSRRNEDIFISLIKGDCLDDGVLDAIITSADTIFFGGSLSGRIQWEWSSQDKYRSNLLASTALRRPMDRDGFQTLIGLSEPIFKDPKYDRRLLLLVFLQNMIKCYIFLQCGFKAKTRERKVRMKAFDIIAPRIHAWIEERYTGSLNLHVGKGDLKAFEKRLN</sequence>
<protein>
    <recommendedName>
        <fullName evidence="2">Ubiquitin-like domain-containing protein</fullName>
    </recommendedName>
</protein>
<dbReference type="InterPro" id="IPR054464">
    <property type="entry name" value="ULD_fung"/>
</dbReference>
<dbReference type="PANTHER" id="PTHR38886:SF1">
    <property type="entry name" value="NACHT-NTPASE AND P-LOOP NTPASES N-TERMINAL DOMAIN-CONTAINING PROTEIN"/>
    <property type="match status" value="1"/>
</dbReference>
<evidence type="ECO:0000313" key="3">
    <source>
        <dbReference type="EMBL" id="PMD37889.1"/>
    </source>
</evidence>
<feature type="region of interest" description="Disordered" evidence="1">
    <location>
        <begin position="534"/>
        <end position="597"/>
    </location>
</feature>
<feature type="compositionally biased region" description="Basic residues" evidence="1">
    <location>
        <begin position="550"/>
        <end position="562"/>
    </location>
</feature>
<gene>
    <name evidence="3" type="ORF">L207DRAFT_58201</name>
</gene>
<evidence type="ECO:0000313" key="4">
    <source>
        <dbReference type="Proteomes" id="UP000235786"/>
    </source>
</evidence>
<dbReference type="EMBL" id="KZ613948">
    <property type="protein sequence ID" value="PMD37889.1"/>
    <property type="molecule type" value="Genomic_DNA"/>
</dbReference>